<name>A0A4Y7PF28_9AGAM</name>
<keyword evidence="2" id="KW-1185">Reference proteome</keyword>
<evidence type="ECO:0000313" key="2">
    <source>
        <dbReference type="Proteomes" id="UP000294933"/>
    </source>
</evidence>
<sequence length="116" mass="12593">MAHHDTFNTSGLRQSPALPANVMPSAAAFLDAAITFPPESPFLPLVTILKEYSSRGENRVLRSLLGERLRREYPGLYAKAGAFSFSQYLSMAEGRGYVIVGGTETPGKEYASLPGR</sequence>
<reference evidence="1 2" key="1">
    <citation type="submission" date="2018-06" db="EMBL/GenBank/DDBJ databases">
        <title>A transcriptomic atlas of mushroom development highlights an independent origin of complex multicellularity.</title>
        <authorList>
            <consortium name="DOE Joint Genome Institute"/>
            <person name="Krizsan K."/>
            <person name="Almasi E."/>
            <person name="Merenyi Z."/>
            <person name="Sahu N."/>
            <person name="Viragh M."/>
            <person name="Koszo T."/>
            <person name="Mondo S."/>
            <person name="Kiss B."/>
            <person name="Balint B."/>
            <person name="Kues U."/>
            <person name="Barry K."/>
            <person name="Hegedus J.C."/>
            <person name="Henrissat B."/>
            <person name="Johnson J."/>
            <person name="Lipzen A."/>
            <person name="Ohm R."/>
            <person name="Nagy I."/>
            <person name="Pangilinan J."/>
            <person name="Yan J."/>
            <person name="Xiong Y."/>
            <person name="Grigoriev I.V."/>
            <person name="Hibbett D.S."/>
            <person name="Nagy L.G."/>
        </authorList>
    </citation>
    <scope>NUCLEOTIDE SEQUENCE [LARGE SCALE GENOMIC DNA]</scope>
    <source>
        <strain evidence="1 2">SZMC22713</strain>
    </source>
</reference>
<dbReference type="VEuPathDB" id="FungiDB:BD410DRAFT_846753"/>
<dbReference type="AlphaFoldDB" id="A0A4Y7PF28"/>
<dbReference type="EMBL" id="ML170514">
    <property type="protein sequence ID" value="TDL13638.1"/>
    <property type="molecule type" value="Genomic_DNA"/>
</dbReference>
<proteinExistence type="predicted"/>
<protein>
    <submittedName>
        <fullName evidence="1">Uncharacterized protein</fullName>
    </submittedName>
</protein>
<organism evidence="1 2">
    <name type="scientific">Rickenella mellea</name>
    <dbReference type="NCBI Taxonomy" id="50990"/>
    <lineage>
        <taxon>Eukaryota</taxon>
        <taxon>Fungi</taxon>
        <taxon>Dikarya</taxon>
        <taxon>Basidiomycota</taxon>
        <taxon>Agaricomycotina</taxon>
        <taxon>Agaricomycetes</taxon>
        <taxon>Hymenochaetales</taxon>
        <taxon>Rickenellaceae</taxon>
        <taxon>Rickenella</taxon>
    </lineage>
</organism>
<gene>
    <name evidence="1" type="ORF">BD410DRAFT_846753</name>
</gene>
<evidence type="ECO:0000313" key="1">
    <source>
        <dbReference type="EMBL" id="TDL13638.1"/>
    </source>
</evidence>
<dbReference type="Proteomes" id="UP000294933">
    <property type="component" value="Unassembled WGS sequence"/>
</dbReference>
<accession>A0A4Y7PF28</accession>